<feature type="compositionally biased region" description="Basic residues" evidence="1">
    <location>
        <begin position="1"/>
        <end position="10"/>
    </location>
</feature>
<protein>
    <submittedName>
        <fullName evidence="2">Uncharacterized protein</fullName>
    </submittedName>
</protein>
<feature type="compositionally biased region" description="Acidic residues" evidence="1">
    <location>
        <begin position="43"/>
        <end position="55"/>
    </location>
</feature>
<feature type="non-terminal residue" evidence="2">
    <location>
        <position position="93"/>
    </location>
</feature>
<feature type="region of interest" description="Disordered" evidence="1">
    <location>
        <begin position="1"/>
        <end position="22"/>
    </location>
</feature>
<evidence type="ECO:0000313" key="2">
    <source>
        <dbReference type="EMBL" id="GFD55622.1"/>
    </source>
</evidence>
<evidence type="ECO:0000256" key="1">
    <source>
        <dbReference type="SAM" id="MobiDB-lite"/>
    </source>
</evidence>
<sequence>LESLRKKKKPVTGEGSSAAQNKYYSLTYTDSDATLYSLTLDESANETDDVDESDMDLSHDNPHGDDNDVRYEVFMHNKFTATPNSTYLGLTVT</sequence>
<dbReference type="AlphaFoldDB" id="A0A699X694"/>
<accession>A0A699X694</accession>
<feature type="region of interest" description="Disordered" evidence="1">
    <location>
        <begin position="43"/>
        <end position="64"/>
    </location>
</feature>
<dbReference type="EMBL" id="BKCJ011819805">
    <property type="protein sequence ID" value="GFD55622.1"/>
    <property type="molecule type" value="Genomic_DNA"/>
</dbReference>
<reference evidence="2" key="1">
    <citation type="journal article" date="2019" name="Sci. Rep.">
        <title>Draft genome of Tanacetum cinerariifolium, the natural source of mosquito coil.</title>
        <authorList>
            <person name="Yamashiro T."/>
            <person name="Shiraishi A."/>
            <person name="Satake H."/>
            <person name="Nakayama K."/>
        </authorList>
    </citation>
    <scope>NUCLEOTIDE SEQUENCE</scope>
</reference>
<proteinExistence type="predicted"/>
<name>A0A699X694_TANCI</name>
<gene>
    <name evidence="2" type="ORF">Tci_927591</name>
</gene>
<feature type="non-terminal residue" evidence="2">
    <location>
        <position position="1"/>
    </location>
</feature>
<comment type="caution">
    <text evidence="2">The sequence shown here is derived from an EMBL/GenBank/DDBJ whole genome shotgun (WGS) entry which is preliminary data.</text>
</comment>
<organism evidence="2">
    <name type="scientific">Tanacetum cinerariifolium</name>
    <name type="common">Dalmatian daisy</name>
    <name type="synonym">Chrysanthemum cinerariifolium</name>
    <dbReference type="NCBI Taxonomy" id="118510"/>
    <lineage>
        <taxon>Eukaryota</taxon>
        <taxon>Viridiplantae</taxon>
        <taxon>Streptophyta</taxon>
        <taxon>Embryophyta</taxon>
        <taxon>Tracheophyta</taxon>
        <taxon>Spermatophyta</taxon>
        <taxon>Magnoliopsida</taxon>
        <taxon>eudicotyledons</taxon>
        <taxon>Gunneridae</taxon>
        <taxon>Pentapetalae</taxon>
        <taxon>asterids</taxon>
        <taxon>campanulids</taxon>
        <taxon>Asterales</taxon>
        <taxon>Asteraceae</taxon>
        <taxon>Asteroideae</taxon>
        <taxon>Anthemideae</taxon>
        <taxon>Anthemidinae</taxon>
        <taxon>Tanacetum</taxon>
    </lineage>
</organism>